<name>A0A640S7X1_9ACTN</name>
<dbReference type="GeneID" id="96633375"/>
<reference evidence="2" key="2">
    <citation type="submission" date="2022-10" db="EMBL/GenBank/DDBJ databases">
        <title>The complete genomes of actinobacterial strains from the NBC collection.</title>
        <authorList>
            <person name="Joergensen T.S."/>
            <person name="Alvarez Arevalo M."/>
            <person name="Sterndorff E.B."/>
            <person name="Faurdal D."/>
            <person name="Vuksanovic O."/>
            <person name="Mourched A.-S."/>
            <person name="Charusanti P."/>
            <person name="Shaw S."/>
            <person name="Blin K."/>
            <person name="Weber T."/>
        </authorList>
    </citation>
    <scope>NUCLEOTIDE SEQUENCE</scope>
    <source>
        <strain evidence="2">NBC_01256</strain>
    </source>
</reference>
<dbReference type="EMBL" id="CP108473">
    <property type="protein sequence ID" value="WUS27440.1"/>
    <property type="molecule type" value="Genomic_DNA"/>
</dbReference>
<dbReference type="RefSeq" id="WP_159477432.1">
    <property type="nucleotide sequence ID" value="NZ_BAAATH010000066.1"/>
</dbReference>
<dbReference type="Proteomes" id="UP000435837">
    <property type="component" value="Unassembled WGS sequence"/>
</dbReference>
<evidence type="ECO:0000313" key="1">
    <source>
        <dbReference type="EMBL" id="GFE07583.1"/>
    </source>
</evidence>
<evidence type="ECO:0000313" key="2">
    <source>
        <dbReference type="EMBL" id="WUS27440.1"/>
    </source>
</evidence>
<proteinExistence type="predicted"/>
<accession>A0A640S7X1</accession>
<dbReference type="OrthoDB" id="4239744at2"/>
<dbReference type="EMBL" id="BLIN01000005">
    <property type="protein sequence ID" value="GFE07583.1"/>
    <property type="molecule type" value="Genomic_DNA"/>
</dbReference>
<organism evidence="1 3">
    <name type="scientific">Streptomyces caniferus</name>
    <dbReference type="NCBI Taxonomy" id="285557"/>
    <lineage>
        <taxon>Bacteria</taxon>
        <taxon>Bacillati</taxon>
        <taxon>Actinomycetota</taxon>
        <taxon>Actinomycetes</taxon>
        <taxon>Kitasatosporales</taxon>
        <taxon>Streptomycetaceae</taxon>
        <taxon>Streptomyces</taxon>
    </lineage>
</organism>
<reference evidence="1 3" key="1">
    <citation type="submission" date="2019-12" db="EMBL/GenBank/DDBJ databases">
        <title>Whole genome shotgun sequence of Streptomyces caniferus NBRC 15389.</title>
        <authorList>
            <person name="Ichikawa N."/>
            <person name="Kimura A."/>
            <person name="Kitahashi Y."/>
            <person name="Komaki H."/>
            <person name="Tamura T."/>
        </authorList>
    </citation>
    <scope>NUCLEOTIDE SEQUENCE [LARGE SCALE GENOMIC DNA]</scope>
    <source>
        <strain evidence="1 3">NBRC 15389</strain>
    </source>
</reference>
<dbReference type="AlphaFoldDB" id="A0A640S7X1"/>
<dbReference type="Proteomes" id="UP001432292">
    <property type="component" value="Chromosome"/>
</dbReference>
<gene>
    <name evidence="2" type="ORF">OG727_37025</name>
    <name evidence="1" type="ORF">Scani_38510</name>
</gene>
<sequence length="124" mass="13515">MKPHRNPLAAVKILNGAHELTVHDLKRQENCFVVQYTIAPPLPNAADDTPVLLALEAMDDVGNEYFDWGGAYGAADDGTHTNGSISARPALAAKAYEIHLRLSFLRSGEEHPCHLMLRTSATKP</sequence>
<protein>
    <submittedName>
        <fullName evidence="1">Uncharacterized protein</fullName>
    </submittedName>
</protein>
<evidence type="ECO:0000313" key="4">
    <source>
        <dbReference type="Proteomes" id="UP001432292"/>
    </source>
</evidence>
<evidence type="ECO:0000313" key="3">
    <source>
        <dbReference type="Proteomes" id="UP000435837"/>
    </source>
</evidence>
<keyword evidence="4" id="KW-1185">Reference proteome</keyword>